<dbReference type="SUPFAM" id="SSF46785">
    <property type="entry name" value="Winged helix' DNA-binding domain"/>
    <property type="match status" value="1"/>
</dbReference>
<proteinExistence type="predicted"/>
<dbReference type="EMBL" id="JARTFS010000002">
    <property type="protein sequence ID" value="MED4400282.1"/>
    <property type="molecule type" value="Genomic_DNA"/>
</dbReference>
<protein>
    <submittedName>
        <fullName evidence="2">Fic family protein</fullName>
    </submittedName>
</protein>
<keyword evidence="3" id="KW-1185">Reference proteome</keyword>
<feature type="domain" description="Fido" evidence="1">
    <location>
        <begin position="149"/>
        <end position="304"/>
    </location>
</feature>
<dbReference type="PANTHER" id="PTHR13504:SF40">
    <property type="entry name" value="FIDO DOMAIN-CONTAINING PROTEIN"/>
    <property type="match status" value="1"/>
</dbReference>
<sequence>MKYEKLSKIFYKDELNYKEEYAKRFNGYGTYRTNLFIKPVIKGKYAGDSVELFIVNTDGLMKLQEEILLNSFQIREMIKSMPKFAVKFYFEKLLINELQSTNEIEGVRSTKQELSEILSLINENRESKNKRFTGLMKTYKYIGQINDFEKIEDFRKLYDDIVSDEVDSKSQPDGELFRKDVVSITDGSKITHVGVYPESNIKDYLNRLLIFLNTSDTPDLYKYMLAHYYYEYIHPFYDGNGRTGRLLVCSYVAKKLDEFTAVSLSYTINQDKQKYYKALEELSHPMNKGEATFYCQSMLEILKDGQESLIEDLSLGLAKVERVRKYVGNLESLSRDGMSILGSLLMIHVFVGADRVFTNAEIQKNVGLSRHKVDKILLELEKEKIVKKIKDRPTTYDLEEAFINKVFFE</sequence>
<name>A0ABU6NT02_9BACI</name>
<accession>A0ABU6NT02</accession>
<reference evidence="2 3" key="1">
    <citation type="submission" date="2023-03" db="EMBL/GenBank/DDBJ databases">
        <title>Bacillus Genome Sequencing.</title>
        <authorList>
            <person name="Dunlap C."/>
        </authorList>
    </citation>
    <scope>NUCLEOTIDE SEQUENCE [LARGE SCALE GENOMIC DNA]</scope>
    <source>
        <strain evidence="2 3">NRS-1717</strain>
    </source>
</reference>
<dbReference type="PANTHER" id="PTHR13504">
    <property type="entry name" value="FIDO DOMAIN-CONTAINING PROTEIN DDB_G0283145"/>
    <property type="match status" value="1"/>
</dbReference>
<dbReference type="SUPFAM" id="SSF140931">
    <property type="entry name" value="Fic-like"/>
    <property type="match status" value="1"/>
</dbReference>
<dbReference type="RefSeq" id="WP_328014852.1">
    <property type="nucleotide sequence ID" value="NZ_JARTFS010000002.1"/>
</dbReference>
<evidence type="ECO:0000313" key="2">
    <source>
        <dbReference type="EMBL" id="MED4400282.1"/>
    </source>
</evidence>
<dbReference type="PROSITE" id="PS51459">
    <property type="entry name" value="FIDO"/>
    <property type="match status" value="1"/>
</dbReference>
<dbReference type="InterPro" id="IPR003812">
    <property type="entry name" value="Fido"/>
</dbReference>
<dbReference type="InterPro" id="IPR036597">
    <property type="entry name" value="Fido-like_dom_sf"/>
</dbReference>
<dbReference type="Proteomes" id="UP001342826">
    <property type="component" value="Unassembled WGS sequence"/>
</dbReference>
<dbReference type="Pfam" id="PF02661">
    <property type="entry name" value="Fic"/>
    <property type="match status" value="1"/>
</dbReference>
<organism evidence="2 3">
    <name type="scientific">Metabacillus fastidiosus</name>
    <dbReference type="NCBI Taxonomy" id="1458"/>
    <lineage>
        <taxon>Bacteria</taxon>
        <taxon>Bacillati</taxon>
        <taxon>Bacillota</taxon>
        <taxon>Bacilli</taxon>
        <taxon>Bacillales</taxon>
        <taxon>Bacillaceae</taxon>
        <taxon>Metabacillus</taxon>
    </lineage>
</organism>
<comment type="caution">
    <text evidence="2">The sequence shown here is derived from an EMBL/GenBank/DDBJ whole genome shotgun (WGS) entry which is preliminary data.</text>
</comment>
<evidence type="ECO:0000259" key="1">
    <source>
        <dbReference type="PROSITE" id="PS51459"/>
    </source>
</evidence>
<gene>
    <name evidence="2" type="ORF">P9271_02775</name>
</gene>
<dbReference type="InterPro" id="IPR036390">
    <property type="entry name" value="WH_DNA-bd_sf"/>
</dbReference>
<dbReference type="InterPro" id="IPR040198">
    <property type="entry name" value="Fido_containing"/>
</dbReference>
<evidence type="ECO:0000313" key="3">
    <source>
        <dbReference type="Proteomes" id="UP001342826"/>
    </source>
</evidence>
<dbReference type="Gene3D" id="1.10.3290.10">
    <property type="entry name" value="Fido-like domain"/>
    <property type="match status" value="1"/>
</dbReference>